<evidence type="ECO:0000256" key="1">
    <source>
        <dbReference type="ARBA" id="ARBA00006484"/>
    </source>
</evidence>
<proteinExistence type="inferred from homology"/>
<dbReference type="EMBL" id="BMZS01000010">
    <property type="protein sequence ID" value="GHD58694.1"/>
    <property type="molecule type" value="Genomic_DNA"/>
</dbReference>
<keyword evidence="2" id="KW-0560">Oxidoreductase</keyword>
<reference evidence="3" key="1">
    <citation type="journal article" date="2014" name="Int. J. Syst. Evol. Microbiol.">
        <title>Complete genome sequence of Corynebacterium casei LMG S-19264T (=DSM 44701T), isolated from a smear-ripened cheese.</title>
        <authorList>
            <consortium name="US DOE Joint Genome Institute (JGI-PGF)"/>
            <person name="Walter F."/>
            <person name="Albersmeier A."/>
            <person name="Kalinowski J."/>
            <person name="Ruckert C."/>
        </authorList>
    </citation>
    <scope>NUCLEOTIDE SEQUENCE</scope>
    <source>
        <strain evidence="3">KCTC 42651</strain>
    </source>
</reference>
<evidence type="ECO:0000313" key="3">
    <source>
        <dbReference type="EMBL" id="GHD58694.1"/>
    </source>
</evidence>
<dbReference type="PRINTS" id="PR00081">
    <property type="entry name" value="GDHRDH"/>
</dbReference>
<dbReference type="GO" id="GO:0032787">
    <property type="term" value="P:monocarboxylic acid metabolic process"/>
    <property type="evidence" value="ECO:0007669"/>
    <property type="project" value="UniProtKB-ARBA"/>
</dbReference>
<gene>
    <name evidence="3" type="ORF">GCM10017083_42040</name>
</gene>
<dbReference type="InterPro" id="IPR036291">
    <property type="entry name" value="NAD(P)-bd_dom_sf"/>
</dbReference>
<dbReference type="Gene3D" id="3.40.50.720">
    <property type="entry name" value="NAD(P)-binding Rossmann-like Domain"/>
    <property type="match status" value="1"/>
</dbReference>
<organism evidence="3 4">
    <name type="scientific">Thalassobaculum fulvum</name>
    <dbReference type="NCBI Taxonomy" id="1633335"/>
    <lineage>
        <taxon>Bacteria</taxon>
        <taxon>Pseudomonadati</taxon>
        <taxon>Pseudomonadota</taxon>
        <taxon>Alphaproteobacteria</taxon>
        <taxon>Rhodospirillales</taxon>
        <taxon>Thalassobaculaceae</taxon>
        <taxon>Thalassobaculum</taxon>
    </lineage>
</organism>
<comment type="caution">
    <text evidence="3">The sequence shown here is derived from an EMBL/GenBank/DDBJ whole genome shotgun (WGS) entry which is preliminary data.</text>
</comment>
<dbReference type="PANTHER" id="PTHR42879">
    <property type="entry name" value="3-OXOACYL-(ACYL-CARRIER-PROTEIN) REDUCTASE"/>
    <property type="match status" value="1"/>
</dbReference>
<dbReference type="CDD" id="cd05233">
    <property type="entry name" value="SDR_c"/>
    <property type="match status" value="1"/>
</dbReference>
<sequence length="250" mass="25123">MTSTALSGRAAVVTGGARGIGLAVAERLLADGARVALWDADAAALEAAVGRLSAGERAVAATVDVTDPASVEAAREAAAAAFGGLDILVNSAGIAGPTVATLDYPLADWRRVVEVNLTGTFLVCQIVAPVLVGRGWGRIVNIASLAGKEGTPNAPAYSASKAGVIAFTKSLAKELAGTGVLANSVAPAALDTDMVKNMNPEHVRIMVSKSPLGRLGTADECAAMVAWLCSPECSFSTGAAFDLSGGRAVY</sequence>
<dbReference type="GO" id="GO:0016491">
    <property type="term" value="F:oxidoreductase activity"/>
    <property type="evidence" value="ECO:0007669"/>
    <property type="project" value="UniProtKB-KW"/>
</dbReference>
<evidence type="ECO:0000256" key="2">
    <source>
        <dbReference type="ARBA" id="ARBA00023002"/>
    </source>
</evidence>
<dbReference type="PRINTS" id="PR00080">
    <property type="entry name" value="SDRFAMILY"/>
</dbReference>
<keyword evidence="4" id="KW-1185">Reference proteome</keyword>
<dbReference type="RefSeq" id="WP_189993292.1">
    <property type="nucleotide sequence ID" value="NZ_BMZS01000010.1"/>
</dbReference>
<dbReference type="InterPro" id="IPR050259">
    <property type="entry name" value="SDR"/>
</dbReference>
<dbReference type="AlphaFoldDB" id="A0A919CRM0"/>
<dbReference type="NCBIfam" id="NF009466">
    <property type="entry name" value="PRK12826.1-2"/>
    <property type="match status" value="1"/>
</dbReference>
<dbReference type="InterPro" id="IPR002347">
    <property type="entry name" value="SDR_fam"/>
</dbReference>
<dbReference type="InterPro" id="IPR020904">
    <property type="entry name" value="Sc_DH/Rdtase_CS"/>
</dbReference>
<dbReference type="FunFam" id="3.40.50.720:FF:000173">
    <property type="entry name" value="3-oxoacyl-[acyl-carrier protein] reductase"/>
    <property type="match status" value="1"/>
</dbReference>
<dbReference type="PROSITE" id="PS00061">
    <property type="entry name" value="ADH_SHORT"/>
    <property type="match status" value="1"/>
</dbReference>
<dbReference type="Pfam" id="PF13561">
    <property type="entry name" value="adh_short_C2"/>
    <property type="match status" value="1"/>
</dbReference>
<reference evidence="3" key="2">
    <citation type="submission" date="2020-09" db="EMBL/GenBank/DDBJ databases">
        <authorList>
            <person name="Sun Q."/>
            <person name="Kim S."/>
        </authorList>
    </citation>
    <scope>NUCLEOTIDE SEQUENCE</scope>
    <source>
        <strain evidence="3">KCTC 42651</strain>
    </source>
</reference>
<comment type="similarity">
    <text evidence="1">Belongs to the short-chain dehydrogenases/reductases (SDR) family.</text>
</comment>
<dbReference type="SUPFAM" id="SSF51735">
    <property type="entry name" value="NAD(P)-binding Rossmann-fold domains"/>
    <property type="match status" value="1"/>
</dbReference>
<evidence type="ECO:0000313" key="4">
    <source>
        <dbReference type="Proteomes" id="UP000630353"/>
    </source>
</evidence>
<protein>
    <submittedName>
        <fullName evidence="3">Oxidoreductase</fullName>
    </submittedName>
</protein>
<accession>A0A919CRM0</accession>
<dbReference type="PANTHER" id="PTHR42879:SF2">
    <property type="entry name" value="3-OXOACYL-[ACYL-CARRIER-PROTEIN] REDUCTASE FABG"/>
    <property type="match status" value="1"/>
</dbReference>
<dbReference type="Proteomes" id="UP000630353">
    <property type="component" value="Unassembled WGS sequence"/>
</dbReference>
<name>A0A919CRM0_9PROT</name>